<proteinExistence type="predicted"/>
<keyword evidence="1" id="KW-0472">Membrane</keyword>
<organism evidence="2 3">
    <name type="scientific">Allobranchiibius huperziae</name>
    <dbReference type="NCBI Taxonomy" id="1874116"/>
    <lineage>
        <taxon>Bacteria</taxon>
        <taxon>Bacillati</taxon>
        <taxon>Actinomycetota</taxon>
        <taxon>Actinomycetes</taxon>
        <taxon>Micrococcales</taxon>
        <taxon>Dermacoccaceae</taxon>
        <taxon>Allobranchiibius</taxon>
    </lineage>
</organism>
<dbReference type="PROSITE" id="PS50244">
    <property type="entry name" value="S5A_REDUCTASE"/>
    <property type="match status" value="1"/>
</dbReference>
<dbReference type="Proteomes" id="UP000571817">
    <property type="component" value="Unassembled WGS sequence"/>
</dbReference>
<accession>A0A853DJL8</accession>
<feature type="transmembrane region" description="Helical" evidence="1">
    <location>
        <begin position="205"/>
        <end position="228"/>
    </location>
</feature>
<sequence length="260" mass="28277">MADFLLVSGVSLLLLAVLQAVTFFVGRAKGRYNVVDVIWGSGLALVALVALVLGTGGIARRITLAVLVIGWGARLSYHIWKRSRGGEEDPRYAELLEGKGTGAIIGRIFVTQWIAQWFISLPVQVAGATHDPRGIWWVVAVVGALVTVFGIAFEAIGDAQMSAFKADPANKGTIMDRGLWGWTRHPNYFGDACVWVGVYLVSASVWPGVLTVLSPVAMVFFLVVATGARRLEKSMAQREGYRNYQERTSFFVPTPPGKHT</sequence>
<evidence type="ECO:0000313" key="2">
    <source>
        <dbReference type="EMBL" id="NYJ75204.1"/>
    </source>
</evidence>
<dbReference type="Pfam" id="PF06966">
    <property type="entry name" value="DUF1295"/>
    <property type="match status" value="1"/>
</dbReference>
<keyword evidence="1" id="KW-1133">Transmembrane helix</keyword>
<dbReference type="PANTHER" id="PTHR32251:SF17">
    <property type="entry name" value="STEROID 5-ALPHA REDUCTASE C-TERMINAL DOMAIN-CONTAINING PROTEIN"/>
    <property type="match status" value="1"/>
</dbReference>
<comment type="caution">
    <text evidence="2">The sequence shown here is derived from an EMBL/GenBank/DDBJ whole genome shotgun (WGS) entry which is preliminary data.</text>
</comment>
<keyword evidence="1" id="KW-0812">Transmembrane</keyword>
<name>A0A853DJL8_9MICO</name>
<reference evidence="2 3" key="1">
    <citation type="submission" date="2020-07" db="EMBL/GenBank/DDBJ databases">
        <title>Sequencing the genomes of 1000 actinobacteria strains.</title>
        <authorList>
            <person name="Klenk H.-P."/>
        </authorList>
    </citation>
    <scope>NUCLEOTIDE SEQUENCE [LARGE SCALE GENOMIC DNA]</scope>
    <source>
        <strain evidence="2 3">DSM 29531</strain>
    </source>
</reference>
<protein>
    <submittedName>
        <fullName evidence="2">Steroid 5-alpha reductase family enzyme</fullName>
    </submittedName>
</protein>
<dbReference type="AlphaFoldDB" id="A0A853DJL8"/>
<dbReference type="RefSeq" id="WP_343048511.1">
    <property type="nucleotide sequence ID" value="NZ_JACCFW010000001.1"/>
</dbReference>
<dbReference type="GO" id="GO:0016020">
    <property type="term" value="C:membrane"/>
    <property type="evidence" value="ECO:0007669"/>
    <property type="project" value="TreeGrafter"/>
</dbReference>
<feature type="transmembrane region" description="Helical" evidence="1">
    <location>
        <begin position="135"/>
        <end position="156"/>
    </location>
</feature>
<dbReference type="InterPro" id="IPR010721">
    <property type="entry name" value="UstE-like"/>
</dbReference>
<gene>
    <name evidence="2" type="ORF">HNR15_002167</name>
</gene>
<dbReference type="EMBL" id="JACCFW010000001">
    <property type="protein sequence ID" value="NYJ75204.1"/>
    <property type="molecule type" value="Genomic_DNA"/>
</dbReference>
<dbReference type="PANTHER" id="PTHR32251">
    <property type="entry name" value="3-OXO-5-ALPHA-STEROID 4-DEHYDROGENASE"/>
    <property type="match status" value="1"/>
</dbReference>
<feature type="transmembrane region" description="Helical" evidence="1">
    <location>
        <begin position="36"/>
        <end position="55"/>
    </location>
</feature>
<keyword evidence="3" id="KW-1185">Reference proteome</keyword>
<dbReference type="Gene3D" id="1.20.120.1630">
    <property type="match status" value="1"/>
</dbReference>
<evidence type="ECO:0000256" key="1">
    <source>
        <dbReference type="SAM" id="Phobius"/>
    </source>
</evidence>
<evidence type="ECO:0000313" key="3">
    <source>
        <dbReference type="Proteomes" id="UP000571817"/>
    </source>
</evidence>